<keyword evidence="3" id="KW-1185">Reference proteome</keyword>
<feature type="region of interest" description="Disordered" evidence="1">
    <location>
        <begin position="1"/>
        <end position="39"/>
    </location>
</feature>
<sequence>MLKAPTPPHDRAGRRPNAARSKKSERPEPRSRGATGLPIGGKWRLARVIASPRGLRPEDATWAERARRAGAPWTSCAPLEDTWALSWPGQ</sequence>
<name>A0AAV7N2T5_PLEWA</name>
<dbReference type="AlphaFoldDB" id="A0AAV7N2T5"/>
<evidence type="ECO:0000313" key="3">
    <source>
        <dbReference type="Proteomes" id="UP001066276"/>
    </source>
</evidence>
<protein>
    <submittedName>
        <fullName evidence="2">Uncharacterized protein</fullName>
    </submittedName>
</protein>
<dbReference type="Proteomes" id="UP001066276">
    <property type="component" value="Chromosome 9"/>
</dbReference>
<organism evidence="2 3">
    <name type="scientific">Pleurodeles waltl</name>
    <name type="common">Iberian ribbed newt</name>
    <dbReference type="NCBI Taxonomy" id="8319"/>
    <lineage>
        <taxon>Eukaryota</taxon>
        <taxon>Metazoa</taxon>
        <taxon>Chordata</taxon>
        <taxon>Craniata</taxon>
        <taxon>Vertebrata</taxon>
        <taxon>Euteleostomi</taxon>
        <taxon>Amphibia</taxon>
        <taxon>Batrachia</taxon>
        <taxon>Caudata</taxon>
        <taxon>Salamandroidea</taxon>
        <taxon>Salamandridae</taxon>
        <taxon>Pleurodelinae</taxon>
        <taxon>Pleurodeles</taxon>
    </lineage>
</organism>
<comment type="caution">
    <text evidence="2">The sequence shown here is derived from an EMBL/GenBank/DDBJ whole genome shotgun (WGS) entry which is preliminary data.</text>
</comment>
<reference evidence="2" key="1">
    <citation type="journal article" date="2022" name="bioRxiv">
        <title>Sequencing and chromosome-scale assembly of the giantPleurodeles waltlgenome.</title>
        <authorList>
            <person name="Brown T."/>
            <person name="Elewa A."/>
            <person name="Iarovenko S."/>
            <person name="Subramanian E."/>
            <person name="Araus A.J."/>
            <person name="Petzold A."/>
            <person name="Susuki M."/>
            <person name="Suzuki K.-i.T."/>
            <person name="Hayashi T."/>
            <person name="Toyoda A."/>
            <person name="Oliveira C."/>
            <person name="Osipova E."/>
            <person name="Leigh N.D."/>
            <person name="Simon A."/>
            <person name="Yun M.H."/>
        </authorList>
    </citation>
    <scope>NUCLEOTIDE SEQUENCE</scope>
    <source>
        <strain evidence="2">20211129_DDA</strain>
        <tissue evidence="2">Liver</tissue>
    </source>
</reference>
<evidence type="ECO:0000256" key="1">
    <source>
        <dbReference type="SAM" id="MobiDB-lite"/>
    </source>
</evidence>
<evidence type="ECO:0000313" key="2">
    <source>
        <dbReference type="EMBL" id="KAJ1110361.1"/>
    </source>
</evidence>
<gene>
    <name evidence="2" type="ORF">NDU88_007713</name>
</gene>
<dbReference type="EMBL" id="JANPWB010000013">
    <property type="protein sequence ID" value="KAJ1110361.1"/>
    <property type="molecule type" value="Genomic_DNA"/>
</dbReference>
<proteinExistence type="predicted"/>
<accession>A0AAV7N2T5</accession>
<feature type="compositionally biased region" description="Basic and acidic residues" evidence="1">
    <location>
        <begin position="22"/>
        <end position="31"/>
    </location>
</feature>